<dbReference type="STRING" id="1189612.A33Q_3520"/>
<keyword evidence="1" id="KW-0812">Transmembrane</keyword>
<keyword evidence="1" id="KW-0472">Membrane</keyword>
<protein>
    <submittedName>
        <fullName evidence="2">Uncharacterized protein</fullName>
    </submittedName>
</protein>
<keyword evidence="1" id="KW-1133">Transmembrane helix</keyword>
<evidence type="ECO:0000313" key="3">
    <source>
        <dbReference type="Proteomes" id="UP000006073"/>
    </source>
</evidence>
<sequence>MKSVEVMKWAGVIMLMIVFNIGVYAQSISTLRQNDVDMGRAFRFNPKSDGVKGTPFMYEEAPKAKIALKSGKVYDEIPVNIFLEKDEVYIQTGSEEDEPLLLKNWDWLETFEENPKLFRMEFLEGKERIVEILHEEGRDKYVALHKKNLVKPTNLKDGYTGPQYEVYRPDTRFYKINGLSSEEFKGNNKGLKELAGSKYGELRSYVKSNKINTDSAIGMKKVLTFLKQD</sequence>
<name>S2D3X1_INDAL</name>
<dbReference type="AlphaFoldDB" id="S2D3X1"/>
<dbReference type="EMBL" id="ALWO02000045">
    <property type="protein sequence ID" value="EOZ93574.1"/>
    <property type="molecule type" value="Genomic_DNA"/>
</dbReference>
<dbReference type="OrthoDB" id="837034at2"/>
<reference evidence="2 3" key="1">
    <citation type="journal article" date="2013" name="Genome Announc.">
        <title>Draft Genome Sequence of Indibacter alkaliphilus Strain LW1T, Isolated from Lonar Lake, a Haloalkaline Lake in the Buldana District of Maharashtra, India.</title>
        <authorList>
            <person name="Singh A."/>
            <person name="Kumar Jangir P."/>
            <person name="Sharma R."/>
            <person name="Singh A."/>
            <person name="Kumar Pinnaka A."/>
            <person name="Shivaji S."/>
        </authorList>
    </citation>
    <scope>NUCLEOTIDE SEQUENCE [LARGE SCALE GENOMIC DNA]</scope>
    <source>
        <strain evidence="3">CCUG 57479 / KCTC 22604 / LW1</strain>
    </source>
</reference>
<evidence type="ECO:0000256" key="1">
    <source>
        <dbReference type="SAM" id="Phobius"/>
    </source>
</evidence>
<dbReference type="RefSeq" id="WP_009033817.1">
    <property type="nucleotide sequence ID" value="NZ_ALWO02000045.1"/>
</dbReference>
<evidence type="ECO:0000313" key="2">
    <source>
        <dbReference type="EMBL" id="EOZ93574.1"/>
    </source>
</evidence>
<keyword evidence="3" id="KW-1185">Reference proteome</keyword>
<organism evidence="2 3">
    <name type="scientific">Indibacter alkaliphilus (strain CCUG 57479 / KCTC 22604 / LW1)</name>
    <dbReference type="NCBI Taxonomy" id="1189612"/>
    <lineage>
        <taxon>Bacteria</taxon>
        <taxon>Pseudomonadati</taxon>
        <taxon>Bacteroidota</taxon>
        <taxon>Cytophagia</taxon>
        <taxon>Cytophagales</taxon>
        <taxon>Cyclobacteriaceae</taxon>
    </lineage>
</organism>
<proteinExistence type="predicted"/>
<gene>
    <name evidence="2" type="ORF">A33Q_3520</name>
</gene>
<comment type="caution">
    <text evidence="2">The sequence shown here is derived from an EMBL/GenBank/DDBJ whole genome shotgun (WGS) entry which is preliminary data.</text>
</comment>
<accession>S2D3X1</accession>
<dbReference type="Proteomes" id="UP000006073">
    <property type="component" value="Unassembled WGS sequence"/>
</dbReference>
<feature type="transmembrane region" description="Helical" evidence="1">
    <location>
        <begin position="6"/>
        <end position="25"/>
    </location>
</feature>